<dbReference type="PANTHER" id="PTHR43245">
    <property type="entry name" value="BIFUNCTIONAL POLYMYXIN RESISTANCE PROTEIN ARNA"/>
    <property type="match status" value="1"/>
</dbReference>
<dbReference type="InterPro" id="IPR001509">
    <property type="entry name" value="Epimerase_deHydtase"/>
</dbReference>
<evidence type="ECO:0000259" key="1">
    <source>
        <dbReference type="Pfam" id="PF01370"/>
    </source>
</evidence>
<dbReference type="Pfam" id="PF01370">
    <property type="entry name" value="Epimerase"/>
    <property type="match status" value="1"/>
</dbReference>
<proteinExistence type="predicted"/>
<dbReference type="InterPro" id="IPR050177">
    <property type="entry name" value="Lipid_A_modif_metabolic_enz"/>
</dbReference>
<sequence length="420" mass="47363">MATSDERGKPRVLVLGGTGFIGRNLVTYLVQNDLVSKVRVADKVPPALAWLNQKHKDIFTNPLVEFKQSNLINPASVAGAFTDPEGEYDLVVNLAAETKYGQSDAVYQEGTVNLSMNCAREAAKHNVRMFVELSTGQVYAADKKLAQEDSKIDPWTMLAKHKMEVERQLRNLTDLNYLVLRPATVYGLGDKNGLAPRLIIGAIYKYTRQKMKGMFSPPRLIIGAIYKYTRQKMKMLWTKDLQMNTVHVLDVCRAVWHLWNHGKKGQVYNVVDSNNTTQGKVSELVSEIFNIKYDFMGTVVSNMARVNMTSVVEDINDRHMRPWADACQKDGIDNTPLNPFLDQELLYNKNLAMDSSKLIATGFSYSIPQVKVDCLREILDDYIKSGLFPRSLLSSEMLWNGVDHEETEEILADQNGCPDS</sequence>
<name>K1PAH5_MAGGI</name>
<protein>
    <recommendedName>
        <fullName evidence="1">NAD-dependent epimerase/dehydratase domain-containing protein</fullName>
    </recommendedName>
</protein>
<evidence type="ECO:0000313" key="2">
    <source>
        <dbReference type="EMBL" id="EKC20792.1"/>
    </source>
</evidence>
<reference evidence="2" key="1">
    <citation type="journal article" date="2012" name="Nature">
        <title>The oyster genome reveals stress adaptation and complexity of shell formation.</title>
        <authorList>
            <person name="Zhang G."/>
            <person name="Fang X."/>
            <person name="Guo X."/>
            <person name="Li L."/>
            <person name="Luo R."/>
            <person name="Xu F."/>
            <person name="Yang P."/>
            <person name="Zhang L."/>
            <person name="Wang X."/>
            <person name="Qi H."/>
            <person name="Xiong Z."/>
            <person name="Que H."/>
            <person name="Xie Y."/>
            <person name="Holland P.W."/>
            <person name="Paps J."/>
            <person name="Zhu Y."/>
            <person name="Wu F."/>
            <person name="Chen Y."/>
            <person name="Wang J."/>
            <person name="Peng C."/>
            <person name="Meng J."/>
            <person name="Yang L."/>
            <person name="Liu J."/>
            <person name="Wen B."/>
            <person name="Zhang N."/>
            <person name="Huang Z."/>
            <person name="Zhu Q."/>
            <person name="Feng Y."/>
            <person name="Mount A."/>
            <person name="Hedgecock D."/>
            <person name="Xu Z."/>
            <person name="Liu Y."/>
            <person name="Domazet-Loso T."/>
            <person name="Du Y."/>
            <person name="Sun X."/>
            <person name="Zhang S."/>
            <person name="Liu B."/>
            <person name="Cheng P."/>
            <person name="Jiang X."/>
            <person name="Li J."/>
            <person name="Fan D."/>
            <person name="Wang W."/>
            <person name="Fu W."/>
            <person name="Wang T."/>
            <person name="Wang B."/>
            <person name="Zhang J."/>
            <person name="Peng Z."/>
            <person name="Li Y."/>
            <person name="Li N."/>
            <person name="Wang J."/>
            <person name="Chen M."/>
            <person name="He Y."/>
            <person name="Tan F."/>
            <person name="Song X."/>
            <person name="Zheng Q."/>
            <person name="Huang R."/>
            <person name="Yang H."/>
            <person name="Du X."/>
            <person name="Chen L."/>
            <person name="Yang M."/>
            <person name="Gaffney P.M."/>
            <person name="Wang S."/>
            <person name="Luo L."/>
            <person name="She Z."/>
            <person name="Ming Y."/>
            <person name="Huang W."/>
            <person name="Zhang S."/>
            <person name="Huang B."/>
            <person name="Zhang Y."/>
            <person name="Qu T."/>
            <person name="Ni P."/>
            <person name="Miao G."/>
            <person name="Wang J."/>
            <person name="Wang Q."/>
            <person name="Steinberg C.E."/>
            <person name="Wang H."/>
            <person name="Li N."/>
            <person name="Qian L."/>
            <person name="Zhang G."/>
            <person name="Li Y."/>
            <person name="Yang H."/>
            <person name="Liu X."/>
            <person name="Wang J."/>
            <person name="Yin Y."/>
            <person name="Wang J."/>
        </authorList>
    </citation>
    <scope>NUCLEOTIDE SEQUENCE [LARGE SCALE GENOMIC DNA]</scope>
    <source>
        <strain evidence="2">05x7-T-G4-1.051#20</strain>
    </source>
</reference>
<organism evidence="2">
    <name type="scientific">Magallana gigas</name>
    <name type="common">Pacific oyster</name>
    <name type="synonym">Crassostrea gigas</name>
    <dbReference type="NCBI Taxonomy" id="29159"/>
    <lineage>
        <taxon>Eukaryota</taxon>
        <taxon>Metazoa</taxon>
        <taxon>Spiralia</taxon>
        <taxon>Lophotrochozoa</taxon>
        <taxon>Mollusca</taxon>
        <taxon>Bivalvia</taxon>
        <taxon>Autobranchia</taxon>
        <taxon>Pteriomorphia</taxon>
        <taxon>Ostreida</taxon>
        <taxon>Ostreoidea</taxon>
        <taxon>Ostreidae</taxon>
        <taxon>Magallana</taxon>
    </lineage>
</organism>
<dbReference type="InterPro" id="IPR036291">
    <property type="entry name" value="NAD(P)-bd_dom_sf"/>
</dbReference>
<dbReference type="FunCoup" id="K1PAH5">
    <property type="interactions" value="7"/>
</dbReference>
<dbReference type="InParanoid" id="K1PAH5"/>
<dbReference type="SUPFAM" id="SSF51735">
    <property type="entry name" value="NAD(P)-binding Rossmann-fold domains"/>
    <property type="match status" value="1"/>
</dbReference>
<dbReference type="Gene3D" id="3.40.50.720">
    <property type="entry name" value="NAD(P)-binding Rossmann-like Domain"/>
    <property type="match status" value="1"/>
</dbReference>
<dbReference type="PANTHER" id="PTHR43245:SF11">
    <property type="entry name" value="LD23561P"/>
    <property type="match status" value="1"/>
</dbReference>
<dbReference type="EMBL" id="JH818833">
    <property type="protein sequence ID" value="EKC20792.1"/>
    <property type="molecule type" value="Genomic_DNA"/>
</dbReference>
<accession>K1PAH5</accession>
<gene>
    <name evidence="2" type="ORF">CGI_10005328</name>
</gene>
<dbReference type="HOGENOM" id="CLU_045030_1_0_1"/>
<dbReference type="AlphaFoldDB" id="K1PAH5"/>
<feature type="domain" description="NAD-dependent epimerase/dehydratase" evidence="1">
    <location>
        <begin position="12"/>
        <end position="270"/>
    </location>
</feature>